<dbReference type="InterPro" id="IPR001611">
    <property type="entry name" value="Leu-rich_rpt"/>
</dbReference>
<keyword evidence="2" id="KW-0963">Cytoplasm</keyword>
<evidence type="ECO:0000256" key="1">
    <source>
        <dbReference type="ARBA" id="ARBA00004496"/>
    </source>
</evidence>
<dbReference type="SUPFAM" id="SSF52047">
    <property type="entry name" value="RNI-like"/>
    <property type="match status" value="1"/>
</dbReference>
<reference evidence="11" key="1">
    <citation type="submission" date="2021-01" db="EMBL/GenBank/DDBJ databases">
        <title>A chromosome-scale assembly of European eel, Anguilla anguilla.</title>
        <authorList>
            <person name="Henkel C."/>
            <person name="Jong-Raadsen S.A."/>
            <person name="Dufour S."/>
            <person name="Weltzien F.-A."/>
            <person name="Palstra A.P."/>
            <person name="Pelster B."/>
            <person name="Spaink H.P."/>
            <person name="Van Den Thillart G.E."/>
            <person name="Jansen H."/>
            <person name="Zahm M."/>
            <person name="Klopp C."/>
            <person name="Cedric C."/>
            <person name="Louis A."/>
            <person name="Berthelot C."/>
            <person name="Parey E."/>
            <person name="Roest Crollius H."/>
            <person name="Montfort J."/>
            <person name="Robinson-Rechavi M."/>
            <person name="Bucao C."/>
            <person name="Bouchez O."/>
            <person name="Gislard M."/>
            <person name="Lluch J."/>
            <person name="Milhes M."/>
            <person name="Lampietro C."/>
            <person name="Lopez Roques C."/>
            <person name="Donnadieu C."/>
            <person name="Braasch I."/>
            <person name="Desvignes T."/>
            <person name="Postlethwait J."/>
            <person name="Bobe J."/>
            <person name="Guiguen Y."/>
            <person name="Dirks R."/>
        </authorList>
    </citation>
    <scope>NUCLEOTIDE SEQUENCE</scope>
    <source>
        <strain evidence="11">Tag_6206</strain>
        <tissue evidence="11">Liver</tissue>
    </source>
</reference>
<evidence type="ECO:0000313" key="12">
    <source>
        <dbReference type="Proteomes" id="UP001044222"/>
    </source>
</evidence>
<dbReference type="Pfam" id="PF13516">
    <property type="entry name" value="LRR_6"/>
    <property type="match status" value="3"/>
</dbReference>
<dbReference type="InterPro" id="IPR051261">
    <property type="entry name" value="NLR"/>
</dbReference>
<dbReference type="AlphaFoldDB" id="A0A9D3RHK2"/>
<dbReference type="InterPro" id="IPR041075">
    <property type="entry name" value="NOD1/2_WH"/>
</dbReference>
<dbReference type="Proteomes" id="UP001044222">
    <property type="component" value="Chromosome 19"/>
</dbReference>
<dbReference type="SMART" id="SM00368">
    <property type="entry name" value="LRR_RI"/>
    <property type="match status" value="5"/>
</dbReference>
<organism evidence="11 12">
    <name type="scientific">Anguilla anguilla</name>
    <name type="common">European freshwater eel</name>
    <name type="synonym">Muraena anguilla</name>
    <dbReference type="NCBI Taxonomy" id="7936"/>
    <lineage>
        <taxon>Eukaryota</taxon>
        <taxon>Metazoa</taxon>
        <taxon>Chordata</taxon>
        <taxon>Craniata</taxon>
        <taxon>Vertebrata</taxon>
        <taxon>Euteleostomi</taxon>
        <taxon>Actinopterygii</taxon>
        <taxon>Neopterygii</taxon>
        <taxon>Teleostei</taxon>
        <taxon>Anguilliformes</taxon>
        <taxon>Anguillidae</taxon>
        <taxon>Anguilla</taxon>
    </lineage>
</organism>
<feature type="domain" description="NACHT LRR and PYD" evidence="9">
    <location>
        <begin position="329"/>
        <end position="412"/>
    </location>
</feature>
<evidence type="ECO:0000256" key="3">
    <source>
        <dbReference type="ARBA" id="ARBA00022614"/>
    </source>
</evidence>
<dbReference type="Gene3D" id="3.40.50.300">
    <property type="entry name" value="P-loop containing nucleotide triphosphate hydrolases"/>
    <property type="match status" value="1"/>
</dbReference>
<name>A0A9D3RHK2_ANGAN</name>
<feature type="region of interest" description="Disordered" evidence="7">
    <location>
        <begin position="412"/>
        <end position="454"/>
    </location>
</feature>
<evidence type="ECO:0000259" key="10">
    <source>
        <dbReference type="Pfam" id="PF17779"/>
    </source>
</evidence>
<sequence>MTSLSLYLDKRDPSELCLQRASLVLGKPSLCRSSFWTGQKEKPIRTLISSSLFLLRDLNLKKEREFSLMQLLQHYFPQLKEIKSIEGDKVKIVFIFDGLDECRLPLDFQSNKICCDLTESSSVDVLLTNLILGNLLPSALLWITSRPAAANQVPPECVHQVTEVRGFNEPQKEEYFRKRIRDKKKASRIISHITSSRSLHIMCHIPVFCWISATVLETMLGKVGNRKMPKTLTEMYTHFLLIQTNVKNEKYHGTDVTNPEISESDTEILLKLGQLAFLQLKRGNLIFYEEDLRDSGIDVSEASVYSGVCTEIFKEECGLDQEKVYCFVHLSIQEYLAALFVFHSCVNENRNVLTAEESKPCSDRVQLTELHRNAVDQALESKNGHLDLFLRFLLGLSLDSIQTLLGGILTKTGSRSPVPDPQTQTVSRSPVPDPQTGSRSPVPDSQTESSSKSIKETVQYIRKKIKEESSAERIINLLHCLNELNENTPVEQIKKFQRSGKLSNTRLEPHQCSALAFMLLMTEEVLDEFDLKTYNTSAAGYQRLLPVLGNCRKAILNSCDLTEKSCEIVASGLQSSNSPLRDLDLSYNNLGDSGVELLCAGLLSTNCQLQRLDLSHNNLGDSGVKLLCAALISPDCKLQTLGLGWCNLTEGCCDVLASVLRSPHSELRDLELRDNELQDSGVSALLDWRTHTVNCRDWGCQAVESHREAVILWLQLCVQTPHT</sequence>
<comment type="caution">
    <text evidence="11">The sequence shown here is derived from an EMBL/GenBank/DDBJ whole genome shotgun (WGS) entry which is preliminary data.</text>
</comment>
<accession>A0A9D3RHK2</accession>
<evidence type="ECO:0000256" key="6">
    <source>
        <dbReference type="ARBA" id="ARBA00022840"/>
    </source>
</evidence>
<dbReference type="Gene3D" id="3.80.10.10">
    <property type="entry name" value="Ribonuclease Inhibitor"/>
    <property type="match status" value="1"/>
</dbReference>
<keyword evidence="4" id="KW-0677">Repeat</keyword>
<dbReference type="Pfam" id="PF05729">
    <property type="entry name" value="NACHT"/>
    <property type="match status" value="1"/>
</dbReference>
<evidence type="ECO:0000259" key="9">
    <source>
        <dbReference type="Pfam" id="PF17776"/>
    </source>
</evidence>
<evidence type="ECO:0000313" key="11">
    <source>
        <dbReference type="EMBL" id="KAG5830218.1"/>
    </source>
</evidence>
<dbReference type="Pfam" id="PF17779">
    <property type="entry name" value="WHD_NOD2"/>
    <property type="match status" value="1"/>
</dbReference>
<dbReference type="Pfam" id="PF17776">
    <property type="entry name" value="NLRC4_HD2"/>
    <property type="match status" value="1"/>
</dbReference>
<dbReference type="InterPro" id="IPR032675">
    <property type="entry name" value="LRR_dom_sf"/>
</dbReference>
<evidence type="ECO:0008006" key="13">
    <source>
        <dbReference type="Google" id="ProtNLM"/>
    </source>
</evidence>
<evidence type="ECO:0000256" key="4">
    <source>
        <dbReference type="ARBA" id="ARBA00022737"/>
    </source>
</evidence>
<dbReference type="EMBL" id="JAFIRN010000019">
    <property type="protein sequence ID" value="KAG5830218.1"/>
    <property type="molecule type" value="Genomic_DNA"/>
</dbReference>
<dbReference type="InterPro" id="IPR027417">
    <property type="entry name" value="P-loop_NTPase"/>
</dbReference>
<evidence type="ECO:0000256" key="2">
    <source>
        <dbReference type="ARBA" id="ARBA00022490"/>
    </source>
</evidence>
<feature type="compositionally biased region" description="Polar residues" evidence="7">
    <location>
        <begin position="412"/>
        <end position="428"/>
    </location>
</feature>
<keyword evidence="6" id="KW-0067">ATP-binding</keyword>
<feature type="compositionally biased region" description="Polar residues" evidence="7">
    <location>
        <begin position="435"/>
        <end position="452"/>
    </location>
</feature>
<comment type="subcellular location">
    <subcellularLocation>
        <location evidence="1">Cytoplasm</location>
    </subcellularLocation>
</comment>
<evidence type="ECO:0000256" key="5">
    <source>
        <dbReference type="ARBA" id="ARBA00022741"/>
    </source>
</evidence>
<dbReference type="InterPro" id="IPR007111">
    <property type="entry name" value="NACHT_NTPase"/>
</dbReference>
<dbReference type="PANTHER" id="PTHR24106">
    <property type="entry name" value="NACHT, LRR AND CARD DOMAINS-CONTAINING"/>
    <property type="match status" value="1"/>
</dbReference>
<evidence type="ECO:0000256" key="7">
    <source>
        <dbReference type="SAM" id="MobiDB-lite"/>
    </source>
</evidence>
<keyword evidence="5" id="KW-0547">Nucleotide-binding</keyword>
<feature type="domain" description="NACHT" evidence="8">
    <location>
        <begin position="58"/>
        <end position="182"/>
    </location>
</feature>
<dbReference type="GO" id="GO:0005737">
    <property type="term" value="C:cytoplasm"/>
    <property type="evidence" value="ECO:0007669"/>
    <property type="project" value="UniProtKB-SubCell"/>
</dbReference>
<evidence type="ECO:0000259" key="8">
    <source>
        <dbReference type="Pfam" id="PF05729"/>
    </source>
</evidence>
<feature type="domain" description="NOD1/2 winged helix" evidence="10">
    <location>
        <begin position="268"/>
        <end position="327"/>
    </location>
</feature>
<proteinExistence type="predicted"/>
<dbReference type="InterPro" id="IPR041267">
    <property type="entry name" value="NLRP_HD2"/>
</dbReference>
<keyword evidence="3" id="KW-0433">Leucine-rich repeat</keyword>
<gene>
    <name evidence="11" type="ORF">ANANG_G00307800</name>
</gene>
<keyword evidence="12" id="KW-1185">Reference proteome</keyword>
<dbReference type="GO" id="GO:0005524">
    <property type="term" value="F:ATP binding"/>
    <property type="evidence" value="ECO:0007669"/>
    <property type="project" value="UniProtKB-KW"/>
</dbReference>
<protein>
    <recommendedName>
        <fullName evidence="13">NACHT domain-containing protein</fullName>
    </recommendedName>
</protein>